<dbReference type="InterPro" id="IPR049315">
    <property type="entry name" value="GDC-P_N"/>
</dbReference>
<dbReference type="PANTHER" id="PTHR42806">
    <property type="entry name" value="GLYCINE CLEAVAGE SYSTEM P-PROTEIN"/>
    <property type="match status" value="1"/>
</dbReference>
<comment type="caution">
    <text evidence="3">The sequence shown here is derived from an EMBL/GenBank/DDBJ whole genome shotgun (WGS) entry which is preliminary data.</text>
</comment>
<proteinExistence type="predicted"/>
<dbReference type="InterPro" id="IPR015424">
    <property type="entry name" value="PyrdxlP-dep_Trfase"/>
</dbReference>
<dbReference type="RefSeq" id="WP_319955864.1">
    <property type="nucleotide sequence ID" value="NZ_JAXAVX010000018.1"/>
</dbReference>
<dbReference type="PANTHER" id="PTHR42806:SF1">
    <property type="entry name" value="GLYCINE DEHYDROGENASE (DECARBOXYLATING)"/>
    <property type="match status" value="1"/>
</dbReference>
<dbReference type="EC" id="1.4.4.2" evidence="3"/>
<dbReference type="NCBIfam" id="NF001696">
    <property type="entry name" value="PRK00451.1"/>
    <property type="match status" value="1"/>
</dbReference>
<dbReference type="Pfam" id="PF02347">
    <property type="entry name" value="GDC-P"/>
    <property type="match status" value="1"/>
</dbReference>
<evidence type="ECO:0000256" key="1">
    <source>
        <dbReference type="ARBA" id="ARBA00023002"/>
    </source>
</evidence>
<name>A0ABU4VPC5_9ACTN</name>
<keyword evidence="1 3" id="KW-0560">Oxidoreductase</keyword>
<evidence type="ECO:0000313" key="3">
    <source>
        <dbReference type="EMBL" id="MDX8153714.1"/>
    </source>
</evidence>
<dbReference type="Gene3D" id="3.90.1150.10">
    <property type="entry name" value="Aspartate Aminotransferase, domain 1"/>
    <property type="match status" value="1"/>
</dbReference>
<dbReference type="Gene3D" id="3.40.640.10">
    <property type="entry name" value="Type I PLP-dependent aspartate aminotransferase-like (Major domain)"/>
    <property type="match status" value="1"/>
</dbReference>
<evidence type="ECO:0000313" key="4">
    <source>
        <dbReference type="Proteomes" id="UP001277761"/>
    </source>
</evidence>
<dbReference type="GO" id="GO:0004375">
    <property type="term" value="F:glycine dehydrogenase (decarboxylating) activity"/>
    <property type="evidence" value="ECO:0007669"/>
    <property type="project" value="UniProtKB-EC"/>
</dbReference>
<dbReference type="PIRSF" id="PIRSF006815">
    <property type="entry name" value="GcvPA"/>
    <property type="match status" value="1"/>
</dbReference>
<keyword evidence="4" id="KW-1185">Reference proteome</keyword>
<feature type="domain" description="Glycine cleavage system P-protein N-terminal" evidence="2">
    <location>
        <begin position="3"/>
        <end position="448"/>
    </location>
</feature>
<accession>A0ABU4VPC5</accession>
<dbReference type="SUPFAM" id="SSF53383">
    <property type="entry name" value="PLP-dependent transferases"/>
    <property type="match status" value="1"/>
</dbReference>
<gene>
    <name evidence="3" type="primary">gcvPA</name>
    <name evidence="3" type="ORF">SK069_19110</name>
</gene>
<dbReference type="InterPro" id="IPR015421">
    <property type="entry name" value="PyrdxlP-dep_Trfase_major"/>
</dbReference>
<dbReference type="InterPro" id="IPR015422">
    <property type="entry name" value="PyrdxlP-dep_Trfase_small"/>
</dbReference>
<reference evidence="3 4" key="1">
    <citation type="submission" date="2023-11" db="EMBL/GenBank/DDBJ databases">
        <authorList>
            <person name="Xu M."/>
            <person name="Jiang T."/>
        </authorList>
    </citation>
    <scope>NUCLEOTIDE SEQUENCE [LARGE SCALE GENOMIC DNA]</scope>
    <source>
        <strain evidence="3 4">SD</strain>
    </source>
</reference>
<evidence type="ECO:0000259" key="2">
    <source>
        <dbReference type="Pfam" id="PF02347"/>
    </source>
</evidence>
<organism evidence="3 4">
    <name type="scientific">Patulibacter brassicae</name>
    <dbReference type="NCBI Taxonomy" id="1705717"/>
    <lineage>
        <taxon>Bacteria</taxon>
        <taxon>Bacillati</taxon>
        <taxon>Actinomycetota</taxon>
        <taxon>Thermoleophilia</taxon>
        <taxon>Solirubrobacterales</taxon>
        <taxon>Patulibacteraceae</taxon>
        <taxon>Patulibacter</taxon>
    </lineage>
</organism>
<dbReference type="InterPro" id="IPR023010">
    <property type="entry name" value="GcvPA"/>
</dbReference>
<dbReference type="EMBL" id="JAXAVX010000018">
    <property type="protein sequence ID" value="MDX8153714.1"/>
    <property type="molecule type" value="Genomic_DNA"/>
</dbReference>
<sequence length="472" mass="49956">MTRYTTATDADREAMLAAVGVGSVRDLLAEQIPAALLRDEPLALPDGRSEQEVYVHLRELAAANTSAEDEVTFLGAGMYDHYVPALIDMLLGRSEFLTPYTPYQPEVSQGGLQVMFEYQTAISELTALPVSNASVYEGPSAVGAAAYLAKLHNGRRRIVVSAGAHPHTLQTLETLAIGYGSEVVVVPLKDGATDPQAWAAAIDEDTSTAILQQPNFLGAVEDVAALTAAAKDVGGEKLVTVGAYDPITLGILAPPGEVGIDVAVGEGQTLGNRLDFGGPSFGFFAAREAFLRRMPGRIAGETTDVDGRRGFVLTLQTREQHIRREKATSNICTSQALNALAGVVYLGWLGREGLPELAELLARRTHYARTTLTAIDGVELLHGQPVVRELALRLPGIDVPALVAHVQEHGYHPGLALARTHPDAYPDGLLVAITEQRTKDQIDRLAELLAAGVAAQRGSGSGPTTGQNGVAA</sequence>
<protein>
    <submittedName>
        <fullName evidence="3">Aminomethyl-transferring glycine dehydrogenase subunit GcvPA</fullName>
        <ecNumber evidence="3">1.4.4.2</ecNumber>
    </submittedName>
</protein>
<dbReference type="Proteomes" id="UP001277761">
    <property type="component" value="Unassembled WGS sequence"/>
</dbReference>